<dbReference type="InterPro" id="IPR036388">
    <property type="entry name" value="WH-like_DNA-bd_sf"/>
</dbReference>
<dbReference type="PANTHER" id="PTHR18964:SF173">
    <property type="entry name" value="GLUCOKINASE"/>
    <property type="match status" value="1"/>
</dbReference>
<dbReference type="EMBL" id="CP045423">
    <property type="protein sequence ID" value="QFU17915.1"/>
    <property type="molecule type" value="Genomic_DNA"/>
</dbReference>
<name>A0A5P9K2Q0_9HYPH</name>
<dbReference type="AlphaFoldDB" id="A0A5P9K2Q0"/>
<proteinExistence type="predicted"/>
<gene>
    <name evidence="1" type="ORF">GDR74_17790</name>
</gene>
<organism evidence="1 2">
    <name type="scientific">Microvirga thermotolerans</name>
    <dbReference type="NCBI Taxonomy" id="2651334"/>
    <lineage>
        <taxon>Bacteria</taxon>
        <taxon>Pseudomonadati</taxon>
        <taxon>Pseudomonadota</taxon>
        <taxon>Alphaproteobacteria</taxon>
        <taxon>Hyphomicrobiales</taxon>
        <taxon>Methylobacteriaceae</taxon>
        <taxon>Microvirga</taxon>
    </lineage>
</organism>
<protein>
    <submittedName>
        <fullName evidence="1">ROK family protein</fullName>
    </submittedName>
</protein>
<keyword evidence="2" id="KW-1185">Reference proteome</keyword>
<dbReference type="Gene3D" id="3.30.420.40">
    <property type="match status" value="2"/>
</dbReference>
<dbReference type="Gene3D" id="1.10.10.10">
    <property type="entry name" value="Winged helix-like DNA-binding domain superfamily/Winged helix DNA-binding domain"/>
    <property type="match status" value="1"/>
</dbReference>
<dbReference type="SUPFAM" id="SSF46785">
    <property type="entry name" value="Winged helix' DNA-binding domain"/>
    <property type="match status" value="1"/>
</dbReference>
<dbReference type="InterPro" id="IPR000600">
    <property type="entry name" value="ROK"/>
</dbReference>
<dbReference type="Pfam" id="PF00480">
    <property type="entry name" value="ROK"/>
    <property type="match status" value="1"/>
</dbReference>
<dbReference type="SUPFAM" id="SSF53067">
    <property type="entry name" value="Actin-like ATPase domain"/>
    <property type="match status" value="1"/>
</dbReference>
<reference evidence="1 2" key="1">
    <citation type="submission" date="2019-10" db="EMBL/GenBank/DDBJ databases">
        <title>Isolation, Identification of Microvirga thermotolerans HR1, a novel thermophilic bacterium and Comparative Genomics of the genus Microvirga.</title>
        <authorList>
            <person name="Li J."/>
            <person name="Zhang W."/>
            <person name="Lin M."/>
            <person name="Wang J."/>
        </authorList>
    </citation>
    <scope>NUCLEOTIDE SEQUENCE [LARGE SCALE GENOMIC DNA]</scope>
    <source>
        <strain evidence="1 2">HR1</strain>
    </source>
</reference>
<dbReference type="InterPro" id="IPR036390">
    <property type="entry name" value="WH_DNA-bd_sf"/>
</dbReference>
<dbReference type="InterPro" id="IPR043129">
    <property type="entry name" value="ATPase_NBD"/>
</dbReference>
<dbReference type="Proteomes" id="UP000325614">
    <property type="component" value="Chromosome"/>
</dbReference>
<dbReference type="KEGG" id="mico:GDR74_17790"/>
<accession>A0A5P9K2Q0</accession>
<evidence type="ECO:0000313" key="2">
    <source>
        <dbReference type="Proteomes" id="UP000325614"/>
    </source>
</evidence>
<sequence length="402" mass="42861">MSMQTLTPRETARRRLLDALRREGPLARVEIGQQLGMSPASVSELTASLLDEGILVAEEGGDALPGLIRGRPKVRLFFADTLGSVVGVWTGFNRIELRLVDSAGRNRASRHVERPLRNLEAEALMDALADTISAFARDAGAPDVKAIGLACQGYVDTRDGVVAWSPVLGTRDLPLAEGLRQRLGRPVLIENDASAMAFAIAQRDPALRSGRTACLMIGDGVGLGFLVQGELYRGARSGGSEFGHVRLRRSGPQCRCGGRGCIEAFLADYALHRDAQLIDHRPPPASLIPSEAAMGAIVDKARAGDAALLGLFREAGEVLGDAASILIQTLEPDRLVICGPGTRAMDLLRPSFEAALESQTIPALRSLATVQVVESSLDLLTEGVVMQALRELDLDLARLKAA</sequence>
<dbReference type="Pfam" id="PF13412">
    <property type="entry name" value="HTH_24"/>
    <property type="match status" value="1"/>
</dbReference>
<dbReference type="PANTHER" id="PTHR18964">
    <property type="entry name" value="ROK (REPRESSOR, ORF, KINASE) FAMILY"/>
    <property type="match status" value="1"/>
</dbReference>
<evidence type="ECO:0000313" key="1">
    <source>
        <dbReference type="EMBL" id="QFU17915.1"/>
    </source>
</evidence>